<name>A0A398CSF0_9BACL</name>
<protein>
    <recommendedName>
        <fullName evidence="3">DUF2642 domain-containing protein</fullName>
    </recommendedName>
</protein>
<sequence length="68" mass="7750">MNKTAYIGLVQAARARDQREPVTVWIDDKPVETGVIEELTEEYILVNGSYYLIRVVHLSFADEPIEAL</sequence>
<evidence type="ECO:0008006" key="3">
    <source>
        <dbReference type="Google" id="ProtNLM"/>
    </source>
</evidence>
<accession>A0A398CSF0</accession>
<evidence type="ECO:0000313" key="1">
    <source>
        <dbReference type="EMBL" id="RIE02301.1"/>
    </source>
</evidence>
<dbReference type="RefSeq" id="WP_119150342.1">
    <property type="nucleotide sequence ID" value="NZ_JBHSOV010000028.1"/>
</dbReference>
<keyword evidence="2" id="KW-1185">Reference proteome</keyword>
<dbReference type="Proteomes" id="UP000266340">
    <property type="component" value="Unassembled WGS sequence"/>
</dbReference>
<evidence type="ECO:0000313" key="2">
    <source>
        <dbReference type="Proteomes" id="UP000266340"/>
    </source>
</evidence>
<proteinExistence type="predicted"/>
<dbReference type="AlphaFoldDB" id="A0A398CSF0"/>
<comment type="caution">
    <text evidence="1">The sequence shown here is derived from an EMBL/GenBank/DDBJ whole genome shotgun (WGS) entry which is preliminary data.</text>
</comment>
<dbReference type="EMBL" id="QXJM01000039">
    <property type="protein sequence ID" value="RIE02301.1"/>
    <property type="molecule type" value="Genomic_DNA"/>
</dbReference>
<reference evidence="1 2" key="1">
    <citation type="submission" date="2018-09" db="EMBL/GenBank/DDBJ databases">
        <title>Cohnella cavernae sp. nov., isolated from a karst cave.</title>
        <authorList>
            <person name="Zhu H."/>
        </authorList>
    </citation>
    <scope>NUCLEOTIDE SEQUENCE [LARGE SCALE GENOMIC DNA]</scope>
    <source>
        <strain evidence="1 2">K2E09-144</strain>
    </source>
</reference>
<gene>
    <name evidence="1" type="ORF">D3H35_16390</name>
</gene>
<organism evidence="1 2">
    <name type="scientific">Cohnella faecalis</name>
    <dbReference type="NCBI Taxonomy" id="2315694"/>
    <lineage>
        <taxon>Bacteria</taxon>
        <taxon>Bacillati</taxon>
        <taxon>Bacillota</taxon>
        <taxon>Bacilli</taxon>
        <taxon>Bacillales</taxon>
        <taxon>Paenibacillaceae</taxon>
        <taxon>Cohnella</taxon>
    </lineage>
</organism>